<dbReference type="Pfam" id="PF12773">
    <property type="entry name" value="DZR"/>
    <property type="match status" value="1"/>
</dbReference>
<comment type="caution">
    <text evidence="3">The sequence shown here is derived from an EMBL/GenBank/DDBJ whole genome shotgun (WGS) entry which is preliminary data.</text>
</comment>
<organism evidence="3 4">
    <name type="scientific">Pontibacillus marinus BH030004 = DSM 16465</name>
    <dbReference type="NCBI Taxonomy" id="1385511"/>
    <lineage>
        <taxon>Bacteria</taxon>
        <taxon>Bacillati</taxon>
        <taxon>Bacillota</taxon>
        <taxon>Bacilli</taxon>
        <taxon>Bacillales</taxon>
        <taxon>Bacillaceae</taxon>
        <taxon>Pontibacillus</taxon>
    </lineage>
</organism>
<dbReference type="Proteomes" id="UP000030403">
    <property type="component" value="Unassembled WGS sequence"/>
</dbReference>
<keyword evidence="1" id="KW-0812">Transmembrane</keyword>
<evidence type="ECO:0000256" key="1">
    <source>
        <dbReference type="SAM" id="Phobius"/>
    </source>
</evidence>
<accession>A0A0A5G9T1</accession>
<dbReference type="EMBL" id="AVPF01000022">
    <property type="protein sequence ID" value="KGX87875.1"/>
    <property type="molecule type" value="Genomic_DNA"/>
</dbReference>
<evidence type="ECO:0000313" key="4">
    <source>
        <dbReference type="Proteomes" id="UP000030403"/>
    </source>
</evidence>
<evidence type="ECO:0000313" key="3">
    <source>
        <dbReference type="EMBL" id="KGX87875.1"/>
    </source>
</evidence>
<dbReference type="InterPro" id="IPR025874">
    <property type="entry name" value="DZR"/>
</dbReference>
<proteinExistence type="predicted"/>
<feature type="transmembrane region" description="Helical" evidence="1">
    <location>
        <begin position="38"/>
        <end position="58"/>
    </location>
</feature>
<name>A0A0A5G9T1_9BACI</name>
<gene>
    <name evidence="3" type="ORF">N783_09300</name>
</gene>
<protein>
    <recommendedName>
        <fullName evidence="2">DZANK-type domain-containing protein</fullName>
    </recommendedName>
</protein>
<sequence length="116" mass="13313">MTDAQIMTITFSSIFLIHIILAIFVYRDAKKRGLNTKLWTVLTLVVPNFFGVIMYFIVRTQTSSKKVCHQCQNNINHDDLYCPKCGANQMETCNRCDQPLHETWIVCPKCAKPVGE</sequence>
<feature type="domain" description="DZANK-type" evidence="2">
    <location>
        <begin position="68"/>
        <end position="110"/>
    </location>
</feature>
<dbReference type="eggNOG" id="COG1040">
    <property type="taxonomic scope" value="Bacteria"/>
</dbReference>
<keyword evidence="1" id="KW-1133">Transmembrane helix</keyword>
<keyword evidence="1" id="KW-0472">Membrane</keyword>
<keyword evidence="4" id="KW-1185">Reference proteome</keyword>
<feature type="transmembrane region" description="Helical" evidence="1">
    <location>
        <begin position="6"/>
        <end position="26"/>
    </location>
</feature>
<reference evidence="3 4" key="1">
    <citation type="submission" date="2013-08" db="EMBL/GenBank/DDBJ databases">
        <authorList>
            <person name="Huang J."/>
            <person name="Wang G."/>
        </authorList>
    </citation>
    <scope>NUCLEOTIDE SEQUENCE [LARGE SCALE GENOMIC DNA]</scope>
    <source>
        <strain evidence="3 4">BH030004</strain>
    </source>
</reference>
<dbReference type="STRING" id="1385511.GCA_000425225_03042"/>
<evidence type="ECO:0000259" key="2">
    <source>
        <dbReference type="Pfam" id="PF12773"/>
    </source>
</evidence>
<dbReference type="RefSeq" id="WP_027446680.1">
    <property type="nucleotide sequence ID" value="NZ_AULJ01000039.1"/>
</dbReference>
<dbReference type="Gene3D" id="3.30.40.10">
    <property type="entry name" value="Zinc/RING finger domain, C3HC4 (zinc finger)"/>
    <property type="match status" value="1"/>
</dbReference>
<dbReference type="InterPro" id="IPR013083">
    <property type="entry name" value="Znf_RING/FYVE/PHD"/>
</dbReference>
<dbReference type="AlphaFoldDB" id="A0A0A5G9T1"/>